<comment type="caution">
    <text evidence="2">The sequence shown here is derived from an EMBL/GenBank/DDBJ whole genome shotgun (WGS) entry which is preliminary data.</text>
</comment>
<feature type="compositionally biased region" description="Low complexity" evidence="1">
    <location>
        <begin position="35"/>
        <end position="44"/>
    </location>
</feature>
<feature type="compositionally biased region" description="Acidic residues" evidence="1">
    <location>
        <begin position="45"/>
        <end position="56"/>
    </location>
</feature>
<name>A0A1V6MXA6_9ACTN</name>
<feature type="region of interest" description="Disordered" evidence="1">
    <location>
        <begin position="1"/>
        <end position="69"/>
    </location>
</feature>
<reference evidence="3" key="1">
    <citation type="submission" date="2016-11" db="EMBL/GenBank/DDBJ databases">
        <authorList>
            <person name="Schniete J.K."/>
            <person name="Salih T."/>
            <person name="Algora Gallardo L."/>
            <person name="Martinez Fernandez S."/>
            <person name="Herron P.R."/>
        </authorList>
    </citation>
    <scope>NUCLEOTIDE SEQUENCE [LARGE SCALE GENOMIC DNA]</scope>
    <source>
        <strain evidence="3">DSM 41896</strain>
    </source>
</reference>
<sequence>MKTVGARGPGVESEACGHGGGRPGRQLGENPPEIARAGASAGTDTDTDDADADADADNMVLLDGPTAWP</sequence>
<protein>
    <submittedName>
        <fullName evidence="2">Uncharacterized protein</fullName>
    </submittedName>
</protein>
<evidence type="ECO:0000313" key="3">
    <source>
        <dbReference type="Proteomes" id="UP000184286"/>
    </source>
</evidence>
<gene>
    <name evidence="2" type="ORF">BM536_003240</name>
</gene>
<dbReference type="EMBL" id="MPOH02000005">
    <property type="protein sequence ID" value="OQD57090.1"/>
    <property type="molecule type" value="Genomic_DNA"/>
</dbReference>
<accession>A0A1V6MXA6</accession>
<proteinExistence type="predicted"/>
<organism evidence="2 3">
    <name type="scientific">Streptomyces phaeoluteigriseus</name>
    <dbReference type="NCBI Taxonomy" id="114686"/>
    <lineage>
        <taxon>Bacteria</taxon>
        <taxon>Bacillati</taxon>
        <taxon>Actinomycetota</taxon>
        <taxon>Actinomycetes</taxon>
        <taxon>Kitasatosporales</taxon>
        <taxon>Streptomycetaceae</taxon>
        <taxon>Streptomyces</taxon>
        <taxon>Streptomyces aurantiacus group</taxon>
    </lineage>
</organism>
<reference evidence="2 3" key="2">
    <citation type="submission" date="2017-02" db="EMBL/GenBank/DDBJ databases">
        <title>Draft genome sequence of Streptomyces phaeoluteigriseus type strain DSM41896.</title>
        <authorList>
            <person name="Salih T.S."/>
            <person name="Algora Gallardo L."/>
            <person name="Melo Santos T."/>
            <person name="Filgueira Martinez S."/>
            <person name="Herron P.R."/>
        </authorList>
    </citation>
    <scope>NUCLEOTIDE SEQUENCE [LARGE SCALE GENOMIC DNA]</scope>
    <source>
        <strain evidence="2 3">DSM 41896</strain>
    </source>
</reference>
<evidence type="ECO:0000313" key="2">
    <source>
        <dbReference type="EMBL" id="OQD57090.1"/>
    </source>
</evidence>
<dbReference type="RefSeq" id="WP_073494983.1">
    <property type="nucleotide sequence ID" value="NZ_MPOH02000005.1"/>
</dbReference>
<dbReference type="Proteomes" id="UP000184286">
    <property type="component" value="Unassembled WGS sequence"/>
</dbReference>
<evidence type="ECO:0000256" key="1">
    <source>
        <dbReference type="SAM" id="MobiDB-lite"/>
    </source>
</evidence>
<dbReference type="AlphaFoldDB" id="A0A1V6MXA6"/>